<proteinExistence type="predicted"/>
<dbReference type="SUPFAM" id="SSF48619">
    <property type="entry name" value="Phospholipase A2, PLA2"/>
    <property type="match status" value="1"/>
</dbReference>
<comment type="subcellular location">
    <subcellularLocation>
        <location evidence="1">Secreted</location>
    </subcellularLocation>
</comment>
<comment type="caution">
    <text evidence="3">The sequence shown here is derived from an EMBL/GenBank/DDBJ whole genome shotgun (WGS) entry which is preliminary data.</text>
</comment>
<evidence type="ECO:0000313" key="3">
    <source>
        <dbReference type="EMBL" id="KAL1497709.1"/>
    </source>
</evidence>
<protein>
    <recommendedName>
        <fullName evidence="5">Group XIIA secretory phospholipase A2</fullName>
    </recommendedName>
</protein>
<dbReference type="Pfam" id="PF06951">
    <property type="entry name" value="PLA2G12"/>
    <property type="match status" value="1"/>
</dbReference>
<dbReference type="InterPro" id="IPR033113">
    <property type="entry name" value="PLA2_histidine"/>
</dbReference>
<accession>A0ABD1EN35</accession>
<dbReference type="Proteomes" id="UP001566132">
    <property type="component" value="Unassembled WGS sequence"/>
</dbReference>
<keyword evidence="4" id="KW-1185">Reference proteome</keyword>
<reference evidence="3 4" key="1">
    <citation type="submission" date="2024-05" db="EMBL/GenBank/DDBJ databases">
        <title>Genetic variation in Jamaican populations of the coffee berry borer (Hypothenemus hampei).</title>
        <authorList>
            <person name="Errbii M."/>
            <person name="Myrie A."/>
        </authorList>
    </citation>
    <scope>NUCLEOTIDE SEQUENCE [LARGE SCALE GENOMIC DNA]</scope>
    <source>
        <strain evidence="3">JA-Hopewell-2020-01-JO</strain>
        <tissue evidence="3">Whole body</tissue>
    </source>
</reference>
<evidence type="ECO:0008006" key="5">
    <source>
        <dbReference type="Google" id="ProtNLM"/>
    </source>
</evidence>
<dbReference type="PROSITE" id="PS00118">
    <property type="entry name" value="PA2_HIS"/>
    <property type="match status" value="1"/>
</dbReference>
<sequence length="211" mass="22979">MNIRYGKVAIYVLTFLGYIYSGYGSGLLGNLRDAIILAESVFGDVLKNVVKVAEKFRSVHDVFDAAVEEDCIFKCPTGAIPKPNKNHIASSNGCGSLGLKIHSDNLPFAAMENCCNAHDICYDTCNKDKEVCDVDFKRCLYKYCDSYSQSIGGETMTKGCKATAKMLFMGTVTLGCKSYMDAQKEACYCPPTPGWKAKKKGKFSGGEAGEL</sequence>
<organism evidence="3 4">
    <name type="scientific">Hypothenemus hampei</name>
    <name type="common">Coffee berry borer</name>
    <dbReference type="NCBI Taxonomy" id="57062"/>
    <lineage>
        <taxon>Eukaryota</taxon>
        <taxon>Metazoa</taxon>
        <taxon>Ecdysozoa</taxon>
        <taxon>Arthropoda</taxon>
        <taxon>Hexapoda</taxon>
        <taxon>Insecta</taxon>
        <taxon>Pterygota</taxon>
        <taxon>Neoptera</taxon>
        <taxon>Endopterygota</taxon>
        <taxon>Coleoptera</taxon>
        <taxon>Polyphaga</taxon>
        <taxon>Cucujiformia</taxon>
        <taxon>Curculionidae</taxon>
        <taxon>Scolytinae</taxon>
        <taxon>Hypothenemus</taxon>
    </lineage>
</organism>
<dbReference type="PANTHER" id="PTHR12824">
    <property type="entry name" value="GROUP XII SECRETORY PHOSPHOLIPASE A2 FAMILY MEMBER"/>
    <property type="match status" value="1"/>
</dbReference>
<keyword evidence="2" id="KW-0964">Secreted</keyword>
<dbReference type="AlphaFoldDB" id="A0ABD1EN35"/>
<dbReference type="EMBL" id="JBDJPC010000006">
    <property type="protein sequence ID" value="KAL1497709.1"/>
    <property type="molecule type" value="Genomic_DNA"/>
</dbReference>
<dbReference type="InterPro" id="IPR010711">
    <property type="entry name" value="PLA2G12"/>
</dbReference>
<evidence type="ECO:0000256" key="2">
    <source>
        <dbReference type="ARBA" id="ARBA00022525"/>
    </source>
</evidence>
<dbReference type="Gene3D" id="1.20.90.10">
    <property type="entry name" value="Phospholipase A2 domain"/>
    <property type="match status" value="1"/>
</dbReference>
<gene>
    <name evidence="3" type="ORF">ABEB36_008621</name>
</gene>
<evidence type="ECO:0000313" key="4">
    <source>
        <dbReference type="Proteomes" id="UP001566132"/>
    </source>
</evidence>
<evidence type="ECO:0000256" key="1">
    <source>
        <dbReference type="ARBA" id="ARBA00004613"/>
    </source>
</evidence>
<dbReference type="GO" id="GO:0005576">
    <property type="term" value="C:extracellular region"/>
    <property type="evidence" value="ECO:0007669"/>
    <property type="project" value="UniProtKB-SubCell"/>
</dbReference>
<dbReference type="PANTHER" id="PTHR12824:SF8">
    <property type="entry name" value="GXIVSPLA2, ISOFORM A"/>
    <property type="match status" value="1"/>
</dbReference>
<name>A0ABD1EN35_HYPHA</name>
<dbReference type="InterPro" id="IPR036444">
    <property type="entry name" value="PLipase_A2_dom_sf"/>
</dbReference>